<dbReference type="CDD" id="cd02440">
    <property type="entry name" value="AdoMet_MTases"/>
    <property type="match status" value="1"/>
</dbReference>
<organism evidence="10 11">
    <name type="scientific">Sideroxyarcus emersonii</name>
    <dbReference type="NCBI Taxonomy" id="2764705"/>
    <lineage>
        <taxon>Bacteria</taxon>
        <taxon>Pseudomonadati</taxon>
        <taxon>Pseudomonadota</taxon>
        <taxon>Betaproteobacteria</taxon>
        <taxon>Nitrosomonadales</taxon>
        <taxon>Gallionellaceae</taxon>
        <taxon>Sideroxyarcus</taxon>
    </lineage>
</organism>
<dbReference type="HAMAP" id="MF_00835">
    <property type="entry name" value="BioC"/>
    <property type="match status" value="1"/>
</dbReference>
<dbReference type="PANTHER" id="PTHR13090">
    <property type="entry name" value="ARGININE-HYDROXYLASE NDUFAF5, MITOCHONDRIAL"/>
    <property type="match status" value="1"/>
</dbReference>
<dbReference type="InterPro" id="IPR013216">
    <property type="entry name" value="Methyltransf_11"/>
</dbReference>
<dbReference type="InterPro" id="IPR011814">
    <property type="entry name" value="BioC"/>
</dbReference>
<comment type="function">
    <text evidence="8">Converts the free carboxyl group of a malonyl-thioester to its methyl ester by transfer of a methyl group from S-adenosyl-L-methionine (SAM). It allows to synthesize pimeloyl-ACP via the fatty acid synthetic pathway.</text>
</comment>
<keyword evidence="4 8" id="KW-0489">Methyltransferase</keyword>
<dbReference type="Proteomes" id="UP001320326">
    <property type="component" value="Chromosome"/>
</dbReference>
<dbReference type="NCBIfam" id="TIGR02072">
    <property type="entry name" value="BioC"/>
    <property type="match status" value="1"/>
</dbReference>
<comment type="pathway">
    <text evidence="2 8">Cofactor biosynthesis; biotin biosynthesis.</text>
</comment>
<dbReference type="AlphaFoldDB" id="A0AAN2BZX6"/>
<evidence type="ECO:0000259" key="9">
    <source>
        <dbReference type="Pfam" id="PF08241"/>
    </source>
</evidence>
<dbReference type="Gene3D" id="3.40.50.150">
    <property type="entry name" value="Vaccinia Virus protein VP39"/>
    <property type="match status" value="1"/>
</dbReference>
<feature type="domain" description="Methyltransferase type 11" evidence="9">
    <location>
        <begin position="60"/>
        <end position="162"/>
    </location>
</feature>
<dbReference type="GO" id="GO:0032259">
    <property type="term" value="P:methylation"/>
    <property type="evidence" value="ECO:0007669"/>
    <property type="project" value="UniProtKB-KW"/>
</dbReference>
<name>A0AAN2BZX6_9PROT</name>
<evidence type="ECO:0000256" key="1">
    <source>
        <dbReference type="ARBA" id="ARBA00000852"/>
    </source>
</evidence>
<dbReference type="GO" id="GO:0102130">
    <property type="term" value="F:malonyl-CoA methyltransferase activity"/>
    <property type="evidence" value="ECO:0007669"/>
    <property type="project" value="UniProtKB-EC"/>
</dbReference>
<dbReference type="EC" id="2.1.1.197" evidence="3 8"/>
<dbReference type="KEGG" id="seme:MIZ01_2358"/>
<evidence type="ECO:0000256" key="5">
    <source>
        <dbReference type="ARBA" id="ARBA00022679"/>
    </source>
</evidence>
<evidence type="ECO:0000256" key="6">
    <source>
        <dbReference type="ARBA" id="ARBA00022691"/>
    </source>
</evidence>
<evidence type="ECO:0000313" key="10">
    <source>
        <dbReference type="EMBL" id="BCK88553.1"/>
    </source>
</evidence>
<keyword evidence="5 8" id="KW-0808">Transferase</keyword>
<keyword evidence="11" id="KW-1185">Reference proteome</keyword>
<evidence type="ECO:0000256" key="2">
    <source>
        <dbReference type="ARBA" id="ARBA00004746"/>
    </source>
</evidence>
<dbReference type="InterPro" id="IPR029063">
    <property type="entry name" value="SAM-dependent_MTases_sf"/>
</dbReference>
<dbReference type="GO" id="GO:0010340">
    <property type="term" value="F:carboxyl-O-methyltransferase activity"/>
    <property type="evidence" value="ECO:0007669"/>
    <property type="project" value="UniProtKB-UniRule"/>
</dbReference>
<dbReference type="PANTHER" id="PTHR13090:SF1">
    <property type="entry name" value="ARGININE-HYDROXYLASE NDUFAF5, MITOCHONDRIAL"/>
    <property type="match status" value="1"/>
</dbReference>
<gene>
    <name evidence="8" type="primary">bioC</name>
    <name evidence="10" type="ORF">MIZ01_2358</name>
</gene>
<dbReference type="GO" id="GO:0009102">
    <property type="term" value="P:biotin biosynthetic process"/>
    <property type="evidence" value="ECO:0007669"/>
    <property type="project" value="UniProtKB-UniRule"/>
</dbReference>
<evidence type="ECO:0000256" key="8">
    <source>
        <dbReference type="HAMAP-Rule" id="MF_00835"/>
    </source>
</evidence>
<accession>A0AAN2BZX6</accession>
<dbReference type="InterPro" id="IPR050602">
    <property type="entry name" value="Malonyl-ACP_OMT"/>
</dbReference>
<reference evidence="10 11" key="1">
    <citation type="journal article" date="2022" name="Int. J. Syst. Evol. Microbiol.">
        <title>&lt;i&gt;Sideroxyarcus emersonii&lt;/i&gt; gen. nov. sp. nov., a neutrophilic, microaerobic iron- and thiosulfate-oxidizing bacterium isolated from iron-rich wetland sediment.</title>
        <authorList>
            <person name="Kato S."/>
            <person name="Itoh T."/>
            <person name="Iino T."/>
            <person name="Ohkuma M."/>
        </authorList>
    </citation>
    <scope>NUCLEOTIDE SEQUENCE [LARGE SCALE GENOMIC DNA]</scope>
    <source>
        <strain evidence="10 11">MIZ01</strain>
    </source>
</reference>
<dbReference type="GO" id="GO:0008757">
    <property type="term" value="F:S-adenosylmethionine-dependent methyltransferase activity"/>
    <property type="evidence" value="ECO:0007669"/>
    <property type="project" value="InterPro"/>
</dbReference>
<dbReference type="Pfam" id="PF08241">
    <property type="entry name" value="Methyltransf_11"/>
    <property type="match status" value="1"/>
</dbReference>
<keyword evidence="6 8" id="KW-0949">S-adenosyl-L-methionine</keyword>
<comment type="catalytic activity">
    <reaction evidence="1 8">
        <text>malonyl-[ACP] + S-adenosyl-L-methionine = malonyl-[ACP] methyl ester + S-adenosyl-L-homocysteine</text>
        <dbReference type="Rhea" id="RHEA:17105"/>
        <dbReference type="Rhea" id="RHEA-COMP:9623"/>
        <dbReference type="Rhea" id="RHEA-COMP:9954"/>
        <dbReference type="ChEBI" id="CHEBI:57856"/>
        <dbReference type="ChEBI" id="CHEBI:59789"/>
        <dbReference type="ChEBI" id="CHEBI:78449"/>
        <dbReference type="ChEBI" id="CHEBI:78845"/>
        <dbReference type="EC" id="2.1.1.197"/>
    </reaction>
</comment>
<protein>
    <recommendedName>
        <fullName evidence="3 8">Malonyl-[acyl-carrier protein] O-methyltransferase</fullName>
        <shortName evidence="8">Malonyl-ACP O-methyltransferase</shortName>
        <ecNumber evidence="3 8">2.1.1.197</ecNumber>
    </recommendedName>
    <alternativeName>
        <fullName evidence="8">Biotin synthesis protein BioC</fullName>
    </alternativeName>
</protein>
<evidence type="ECO:0000256" key="3">
    <source>
        <dbReference type="ARBA" id="ARBA00012327"/>
    </source>
</evidence>
<proteinExistence type="inferred from homology"/>
<comment type="similarity">
    <text evidence="8">Belongs to the methyltransferase superfamily.</text>
</comment>
<dbReference type="SUPFAM" id="SSF53335">
    <property type="entry name" value="S-adenosyl-L-methionine-dependent methyltransferases"/>
    <property type="match status" value="1"/>
</dbReference>
<evidence type="ECO:0000313" key="11">
    <source>
        <dbReference type="Proteomes" id="UP001320326"/>
    </source>
</evidence>
<evidence type="ECO:0000256" key="4">
    <source>
        <dbReference type="ARBA" id="ARBA00022603"/>
    </source>
</evidence>
<dbReference type="EMBL" id="AP023423">
    <property type="protein sequence ID" value="BCK88553.1"/>
    <property type="molecule type" value="Genomic_DNA"/>
</dbReference>
<evidence type="ECO:0000256" key="7">
    <source>
        <dbReference type="ARBA" id="ARBA00022756"/>
    </source>
</evidence>
<keyword evidence="7 8" id="KW-0093">Biotin biosynthesis</keyword>
<sequence length="298" mass="33388">MLCGKKVVLMNEFEIDKRQMRRAFSRAATRYDAAAVLQREVCIRMLEKLDIIKIQPARVLDVGSGTGWGTRQLGERYPQADITALDIAFGMLQVARGTSSWWQKLFSGSKQRFLCADAEALPLAAQSVDMVWSNLAVQWCNDLPATFAGLHRVIRTDGLLMFSTFGPDTLQELRTAFDGVDGYNHVNRFADMHDIGDMLVEAGFADPVMEMEKLTLTYDDVKAVMQDLRSIGAHNATAGRAPGMLGKARWARIVQNYEALRRNGKLPATFEIIYGHAWKAAPRQSRDGRAIVKTNFRL</sequence>